<dbReference type="KEGG" id="pdi:BDI_2120"/>
<dbReference type="PRINTS" id="PR00364">
    <property type="entry name" value="DISEASERSIST"/>
</dbReference>
<dbReference type="STRING" id="435591.BDI_2120"/>
<name>A6LDT7_PARD8</name>
<dbReference type="InterPro" id="IPR027417">
    <property type="entry name" value="P-loop_NTPase"/>
</dbReference>
<accession>A6LDT7</accession>
<protein>
    <recommendedName>
        <fullName evidence="1">AAA domain-containing protein</fullName>
    </recommendedName>
</protein>
<proteinExistence type="predicted"/>
<dbReference type="PANTHER" id="PTHR42990:SF1">
    <property type="entry name" value="AAA+ ATPASE DOMAIN-CONTAINING PROTEIN"/>
    <property type="match status" value="1"/>
</dbReference>
<reference evidence="2 3" key="1">
    <citation type="journal article" date="2007" name="PLoS Biol.">
        <title>Evolution of symbiotic bacteria in the distal human intestine.</title>
        <authorList>
            <person name="Xu J."/>
            <person name="Mahowald M.A."/>
            <person name="Ley R.E."/>
            <person name="Lozupone C.A."/>
            <person name="Hamady M."/>
            <person name="Martens E.C."/>
            <person name="Henrissat B."/>
            <person name="Coutinho P.M."/>
            <person name="Minx P."/>
            <person name="Latreille P."/>
            <person name="Cordum H."/>
            <person name="Van Brunt A."/>
            <person name="Kim K."/>
            <person name="Fulton R.S."/>
            <person name="Fulton L.A."/>
            <person name="Clifton S.W."/>
            <person name="Wilson R.K."/>
            <person name="Knight R.D."/>
            <person name="Gordon J.I."/>
        </authorList>
    </citation>
    <scope>NUCLEOTIDE SEQUENCE [LARGE SCALE GENOMIC DNA]</scope>
    <source>
        <strain evidence="3">ATCC 8503 / DSM 20701 / CIP 104284 / JCM 5825 / NCTC 11152</strain>
    </source>
</reference>
<dbReference type="SUPFAM" id="SSF52540">
    <property type="entry name" value="P-loop containing nucleoside triphosphate hydrolases"/>
    <property type="match status" value="1"/>
</dbReference>
<dbReference type="Proteomes" id="UP000000566">
    <property type="component" value="Chromosome"/>
</dbReference>
<dbReference type="InterPro" id="IPR041682">
    <property type="entry name" value="AAA_14"/>
</dbReference>
<dbReference type="Gene3D" id="3.40.50.300">
    <property type="entry name" value="P-loop containing nucleotide triphosphate hydrolases"/>
    <property type="match status" value="1"/>
</dbReference>
<gene>
    <name evidence="2" type="ordered locus">BDI_2120</name>
</gene>
<sequence length="423" mass="49721">MYSSFYWFSVDKGTKNTEHFLYSRKTDLYMDLLQRNHQLLLKGINCTFLRYLHARIEWEDRLIGIFGSRGVGKTTLLLQHIKLKFEDSREALYVNLDDFWFETHSLTDAVKEFLQAGGHYLFLDEIHFYSGWMEEVSTLLDANSALKIVFATTSLYSQTEVRNGLRHEAAFYTMHPMSFREFLSYESILDKDPIPLEDILANHHDLVKEINAEMNIVPIYRNYLEHGCYPFYWQDPDMYYFRLQELVRKEICRDLPSVVSISMSNLERAQKYFMMVAESAPLRPKSIDVTRKINMLRQQSDSLLRFFHDMRLIYYSADQLGTTPAKQKVFMGDTNLLISFFGDKENRQLMCETYFLSQMRSVANVEFMVNGDFLIGGKYIFAVGDPLRGYDRLRFVPDAYAAIYGLPKSVFNRMPAWILGFSY</sequence>
<evidence type="ECO:0000313" key="2">
    <source>
        <dbReference type="EMBL" id="ABR43851.1"/>
    </source>
</evidence>
<dbReference type="PaxDb" id="435591-BDI_2120"/>
<dbReference type="PANTHER" id="PTHR42990">
    <property type="entry name" value="ATPASE"/>
    <property type="match status" value="1"/>
</dbReference>
<dbReference type="HOGENOM" id="CLU_058017_0_0_10"/>
<keyword evidence="3" id="KW-1185">Reference proteome</keyword>
<dbReference type="eggNOG" id="COG1373">
    <property type="taxonomic scope" value="Bacteria"/>
</dbReference>
<dbReference type="Pfam" id="PF13173">
    <property type="entry name" value="AAA_14"/>
    <property type="match status" value="1"/>
</dbReference>
<feature type="domain" description="AAA" evidence="1">
    <location>
        <begin position="61"/>
        <end position="183"/>
    </location>
</feature>
<organism evidence="2 3">
    <name type="scientific">Parabacteroides distasonis (strain ATCC 8503 / DSM 20701 / CIP 104284 / JCM 5825 / NCTC 11152)</name>
    <dbReference type="NCBI Taxonomy" id="435591"/>
    <lineage>
        <taxon>Bacteria</taxon>
        <taxon>Pseudomonadati</taxon>
        <taxon>Bacteroidota</taxon>
        <taxon>Bacteroidia</taxon>
        <taxon>Bacteroidales</taxon>
        <taxon>Tannerellaceae</taxon>
        <taxon>Parabacteroides</taxon>
    </lineage>
</organism>
<evidence type="ECO:0000259" key="1">
    <source>
        <dbReference type="Pfam" id="PF13173"/>
    </source>
</evidence>
<dbReference type="AlphaFoldDB" id="A6LDT7"/>
<evidence type="ECO:0000313" key="3">
    <source>
        <dbReference type="Proteomes" id="UP000000566"/>
    </source>
</evidence>
<dbReference type="EMBL" id="CP000140">
    <property type="protein sequence ID" value="ABR43851.1"/>
    <property type="molecule type" value="Genomic_DNA"/>
</dbReference>